<comment type="caution">
    <text evidence="1">The sequence shown here is derived from an EMBL/GenBank/DDBJ whole genome shotgun (WGS) entry which is preliminary data.</text>
</comment>
<accession>A0A9D1S8P6</accession>
<dbReference type="EMBL" id="DVNH01000016">
    <property type="protein sequence ID" value="HIU51379.1"/>
    <property type="molecule type" value="Genomic_DNA"/>
</dbReference>
<gene>
    <name evidence="1" type="ORF">IAB70_01950</name>
</gene>
<name>A0A9D1S8P6_9FIRM</name>
<organism evidence="1 2">
    <name type="scientific">Candidatus Merdicola faecigallinarum</name>
    <dbReference type="NCBI Taxonomy" id="2840862"/>
    <lineage>
        <taxon>Bacteria</taxon>
        <taxon>Bacillati</taxon>
        <taxon>Bacillota</taxon>
        <taxon>Clostridia</taxon>
        <taxon>Candidatus Merdicola</taxon>
    </lineage>
</organism>
<protein>
    <submittedName>
        <fullName evidence="1">Uncharacterized protein</fullName>
    </submittedName>
</protein>
<reference evidence="1" key="1">
    <citation type="submission" date="2020-10" db="EMBL/GenBank/DDBJ databases">
        <authorList>
            <person name="Gilroy R."/>
        </authorList>
    </citation>
    <scope>NUCLEOTIDE SEQUENCE</scope>
    <source>
        <strain evidence="1">CHK195-15760</strain>
    </source>
</reference>
<evidence type="ECO:0000313" key="1">
    <source>
        <dbReference type="EMBL" id="HIU51379.1"/>
    </source>
</evidence>
<dbReference type="AlphaFoldDB" id="A0A9D1S8P6"/>
<evidence type="ECO:0000313" key="2">
    <source>
        <dbReference type="Proteomes" id="UP000824093"/>
    </source>
</evidence>
<proteinExistence type="predicted"/>
<sequence>MKEKYMKLKIELVVNKILYRKNVIDKELFENASRKIESLIWEETKK</sequence>
<dbReference type="Proteomes" id="UP000824093">
    <property type="component" value="Unassembled WGS sequence"/>
</dbReference>
<reference evidence="1" key="2">
    <citation type="journal article" date="2021" name="PeerJ">
        <title>Extensive microbial diversity within the chicken gut microbiome revealed by metagenomics and culture.</title>
        <authorList>
            <person name="Gilroy R."/>
            <person name="Ravi A."/>
            <person name="Getino M."/>
            <person name="Pursley I."/>
            <person name="Horton D.L."/>
            <person name="Alikhan N.F."/>
            <person name="Baker D."/>
            <person name="Gharbi K."/>
            <person name="Hall N."/>
            <person name="Watson M."/>
            <person name="Adriaenssens E.M."/>
            <person name="Foster-Nyarko E."/>
            <person name="Jarju S."/>
            <person name="Secka A."/>
            <person name="Antonio M."/>
            <person name="Oren A."/>
            <person name="Chaudhuri R.R."/>
            <person name="La Ragione R."/>
            <person name="Hildebrand F."/>
            <person name="Pallen M.J."/>
        </authorList>
    </citation>
    <scope>NUCLEOTIDE SEQUENCE</scope>
    <source>
        <strain evidence="1">CHK195-15760</strain>
    </source>
</reference>